<dbReference type="GO" id="GO:0051287">
    <property type="term" value="F:NAD binding"/>
    <property type="evidence" value="ECO:0007669"/>
    <property type="project" value="InterPro"/>
</dbReference>
<dbReference type="Pfam" id="PF00389">
    <property type="entry name" value="2-Hacid_dh"/>
    <property type="match status" value="1"/>
</dbReference>
<keyword evidence="8" id="KW-1185">Reference proteome</keyword>
<evidence type="ECO:0000256" key="2">
    <source>
        <dbReference type="ARBA" id="ARBA00023002"/>
    </source>
</evidence>
<dbReference type="PANTHER" id="PTHR10996">
    <property type="entry name" value="2-HYDROXYACID DEHYDROGENASE-RELATED"/>
    <property type="match status" value="1"/>
</dbReference>
<name>A0A2N4U236_9BURK</name>
<keyword evidence="3" id="KW-0520">NAD</keyword>
<proteinExistence type="inferred from homology"/>
<dbReference type="FunFam" id="3.40.50.720:FF:000203">
    <property type="entry name" value="D-3-phosphoglycerate dehydrogenase (SerA)"/>
    <property type="match status" value="1"/>
</dbReference>
<evidence type="ECO:0000256" key="1">
    <source>
        <dbReference type="ARBA" id="ARBA00005854"/>
    </source>
</evidence>
<dbReference type="RefSeq" id="WP_102074787.1">
    <property type="nucleotide sequence ID" value="NZ_PDNW01000013.1"/>
</dbReference>
<feature type="domain" description="D-isomer specific 2-hydroxyacid dehydrogenase NAD-binding" evidence="6">
    <location>
        <begin position="114"/>
        <end position="290"/>
    </location>
</feature>
<dbReference type="InterPro" id="IPR029752">
    <property type="entry name" value="D-isomer_DH_CS1"/>
</dbReference>
<evidence type="ECO:0000259" key="6">
    <source>
        <dbReference type="Pfam" id="PF02826"/>
    </source>
</evidence>
<dbReference type="SUPFAM" id="SSF52283">
    <property type="entry name" value="Formate/glycerate dehydrogenase catalytic domain-like"/>
    <property type="match status" value="1"/>
</dbReference>
<dbReference type="AlphaFoldDB" id="A0A2N4U236"/>
<dbReference type="Pfam" id="PF02826">
    <property type="entry name" value="2-Hacid_dh_C"/>
    <property type="match status" value="1"/>
</dbReference>
<dbReference type="GO" id="GO:0016618">
    <property type="term" value="F:hydroxypyruvate reductase [NAD(P)H] activity"/>
    <property type="evidence" value="ECO:0007669"/>
    <property type="project" value="TreeGrafter"/>
</dbReference>
<evidence type="ECO:0000313" key="8">
    <source>
        <dbReference type="Proteomes" id="UP000234190"/>
    </source>
</evidence>
<evidence type="ECO:0000313" key="7">
    <source>
        <dbReference type="EMBL" id="PLC49078.1"/>
    </source>
</evidence>
<dbReference type="PROSITE" id="PS00065">
    <property type="entry name" value="D_2_HYDROXYACID_DH_1"/>
    <property type="match status" value="1"/>
</dbReference>
<comment type="caution">
    <text evidence="7">The sequence shown here is derived from an EMBL/GenBank/DDBJ whole genome shotgun (WGS) entry which is preliminary data.</text>
</comment>
<dbReference type="Proteomes" id="UP000234190">
    <property type="component" value="Unassembled WGS sequence"/>
</dbReference>
<dbReference type="GO" id="GO:0030267">
    <property type="term" value="F:glyoxylate reductase (NADPH) activity"/>
    <property type="evidence" value="ECO:0007669"/>
    <property type="project" value="TreeGrafter"/>
</dbReference>
<dbReference type="InterPro" id="IPR036291">
    <property type="entry name" value="NAD(P)-bd_dom_sf"/>
</dbReference>
<dbReference type="InterPro" id="IPR006140">
    <property type="entry name" value="D-isomer_DH_NAD-bd"/>
</dbReference>
<dbReference type="PANTHER" id="PTHR10996:SF283">
    <property type="entry name" value="GLYOXYLATE_HYDROXYPYRUVATE REDUCTASE B"/>
    <property type="match status" value="1"/>
</dbReference>
<comment type="similarity">
    <text evidence="1 4">Belongs to the D-isomer specific 2-hydroxyacid dehydrogenase family.</text>
</comment>
<dbReference type="GO" id="GO:0005829">
    <property type="term" value="C:cytosol"/>
    <property type="evidence" value="ECO:0007669"/>
    <property type="project" value="TreeGrafter"/>
</dbReference>
<reference evidence="7 8" key="1">
    <citation type="submission" date="2017-10" db="EMBL/GenBank/DDBJ databases">
        <title>Two draft genome sequences of Pusillimonas sp. strains isolated from a nitrate- and radionuclide-contaminated groundwater in Russia.</title>
        <authorList>
            <person name="Grouzdev D.S."/>
            <person name="Tourova T.P."/>
            <person name="Goeva M.A."/>
            <person name="Babich T.L."/>
            <person name="Sokolova D.S."/>
            <person name="Abdullin R."/>
            <person name="Poltaraus A.B."/>
            <person name="Toshchakov S.V."/>
            <person name="Nazina T.N."/>
        </authorList>
    </citation>
    <scope>NUCLEOTIDE SEQUENCE [LARGE SCALE GENOMIC DNA]</scope>
    <source>
        <strain evidence="7 8">JR1/69-3-13</strain>
    </source>
</reference>
<gene>
    <name evidence="7" type="ORF">CR159_15080</name>
</gene>
<dbReference type="CDD" id="cd05301">
    <property type="entry name" value="GDH"/>
    <property type="match status" value="1"/>
</dbReference>
<dbReference type="InterPro" id="IPR006139">
    <property type="entry name" value="D-isomer_2_OHA_DH_cat_dom"/>
</dbReference>
<accession>A0A2N4U236</accession>
<organism evidence="7 8">
    <name type="scientific">Pollutimonas subterranea</name>
    <dbReference type="NCBI Taxonomy" id="2045210"/>
    <lineage>
        <taxon>Bacteria</taxon>
        <taxon>Pseudomonadati</taxon>
        <taxon>Pseudomonadota</taxon>
        <taxon>Betaproteobacteria</taxon>
        <taxon>Burkholderiales</taxon>
        <taxon>Alcaligenaceae</taxon>
        <taxon>Pollutimonas</taxon>
    </lineage>
</organism>
<sequence length="322" mass="34690">MMDKSLRVYVACRFPPEVLDLFVQRFRATYNGTGRILTAAELVARAEGMDAIIITATDRVDKDVVAQLPSSVKVVCTYSVGTDHMDLDALREKGISVLSTPDVLNESCADAALLLMLGAARRVIEGSALIREGRWTGWSPQQLIGHDVWGKRLGILGMGRIGRAIATRARGFNMQIHYHNRSRLAADIEAGARYHDDLATLAAHSDFLCIACPASRSTRGIINADILGRLPANAIVCNVSRGDIIQDEDLIQALESGAIAAAGLDVFAGEPNIHPAYRTMPNVFGLPHIGSSTLDTRIAMGEILCTGLEAWATGTKPVNQVC</sequence>
<protein>
    <submittedName>
        <fullName evidence="7">D-glycerate dehydrogenase</fullName>
    </submittedName>
</protein>
<dbReference type="InterPro" id="IPR050223">
    <property type="entry name" value="D-isomer_2-hydroxyacid_DH"/>
</dbReference>
<dbReference type="OrthoDB" id="9805416at2"/>
<dbReference type="Gene3D" id="3.40.50.720">
    <property type="entry name" value="NAD(P)-binding Rossmann-like Domain"/>
    <property type="match status" value="2"/>
</dbReference>
<feature type="domain" description="D-isomer specific 2-hydroxyacid dehydrogenase catalytic" evidence="5">
    <location>
        <begin position="37"/>
        <end position="321"/>
    </location>
</feature>
<evidence type="ECO:0000256" key="3">
    <source>
        <dbReference type="ARBA" id="ARBA00023027"/>
    </source>
</evidence>
<keyword evidence="2 4" id="KW-0560">Oxidoreductase</keyword>
<dbReference type="EMBL" id="PDNW01000013">
    <property type="protein sequence ID" value="PLC49078.1"/>
    <property type="molecule type" value="Genomic_DNA"/>
</dbReference>
<evidence type="ECO:0000259" key="5">
    <source>
        <dbReference type="Pfam" id="PF00389"/>
    </source>
</evidence>
<dbReference type="SUPFAM" id="SSF51735">
    <property type="entry name" value="NAD(P)-binding Rossmann-fold domains"/>
    <property type="match status" value="1"/>
</dbReference>
<evidence type="ECO:0000256" key="4">
    <source>
        <dbReference type="RuleBase" id="RU003719"/>
    </source>
</evidence>